<accession>A0A3E1R8L3</accession>
<dbReference type="InterPro" id="IPR041729">
    <property type="entry name" value="Formyl-FH4-Hydrolase_C"/>
</dbReference>
<dbReference type="PRINTS" id="PR01575">
    <property type="entry name" value="FFH4HYDRLASE"/>
</dbReference>
<comment type="caution">
    <text evidence="6">The sequence shown here is derived from an EMBL/GenBank/DDBJ whole genome shotgun (WGS) entry which is preliminary data.</text>
</comment>
<dbReference type="OrthoDB" id="9806170at2"/>
<dbReference type="Gene3D" id="3.30.70.260">
    <property type="match status" value="1"/>
</dbReference>
<dbReference type="CDD" id="cd08648">
    <property type="entry name" value="FMT_core_Formyl-FH4-Hydrolase_C"/>
    <property type="match status" value="1"/>
</dbReference>
<dbReference type="InterPro" id="IPR045865">
    <property type="entry name" value="ACT-like_dom_sf"/>
</dbReference>
<organism evidence="6 7">
    <name type="scientific">Rhodoferax lacus</name>
    <dbReference type="NCBI Taxonomy" id="2184758"/>
    <lineage>
        <taxon>Bacteria</taxon>
        <taxon>Pseudomonadati</taxon>
        <taxon>Pseudomonadota</taxon>
        <taxon>Betaproteobacteria</taxon>
        <taxon>Burkholderiales</taxon>
        <taxon>Comamonadaceae</taxon>
        <taxon>Rhodoferax</taxon>
    </lineage>
</organism>
<feature type="domain" description="ACT" evidence="5">
    <location>
        <begin position="12"/>
        <end position="96"/>
    </location>
</feature>
<dbReference type="GO" id="GO:0006730">
    <property type="term" value="P:one-carbon metabolic process"/>
    <property type="evidence" value="ECO:0007669"/>
    <property type="project" value="UniProtKB-KW"/>
</dbReference>
<evidence type="ECO:0000313" key="6">
    <source>
        <dbReference type="EMBL" id="RFO95705.1"/>
    </source>
</evidence>
<keyword evidence="1 3" id="KW-0554">One-carbon metabolism</keyword>
<dbReference type="EMBL" id="QFZK01000013">
    <property type="protein sequence ID" value="RFO95705.1"/>
    <property type="molecule type" value="Genomic_DNA"/>
</dbReference>
<evidence type="ECO:0000313" key="7">
    <source>
        <dbReference type="Proteomes" id="UP000260665"/>
    </source>
</evidence>
<dbReference type="Gene3D" id="3.40.50.170">
    <property type="entry name" value="Formyl transferase, N-terminal domain"/>
    <property type="match status" value="1"/>
</dbReference>
<evidence type="ECO:0000256" key="4">
    <source>
        <dbReference type="NCBIfam" id="TIGR00655"/>
    </source>
</evidence>
<feature type="active site" evidence="3">
    <location>
        <position position="235"/>
    </location>
</feature>
<proteinExistence type="inferred from homology"/>
<keyword evidence="3" id="KW-0658">Purine biosynthesis</keyword>
<comment type="catalytic activity">
    <reaction evidence="3">
        <text>(6R)-10-formyltetrahydrofolate + H2O = (6S)-5,6,7,8-tetrahydrofolate + formate + H(+)</text>
        <dbReference type="Rhea" id="RHEA:19833"/>
        <dbReference type="ChEBI" id="CHEBI:15377"/>
        <dbReference type="ChEBI" id="CHEBI:15378"/>
        <dbReference type="ChEBI" id="CHEBI:15740"/>
        <dbReference type="ChEBI" id="CHEBI:57453"/>
        <dbReference type="ChEBI" id="CHEBI:195366"/>
        <dbReference type="EC" id="3.5.1.10"/>
    </reaction>
</comment>
<dbReference type="NCBIfam" id="NF004684">
    <property type="entry name" value="PRK06027.1"/>
    <property type="match status" value="1"/>
</dbReference>
<dbReference type="GO" id="GO:0006189">
    <property type="term" value="P:'de novo' IMP biosynthetic process"/>
    <property type="evidence" value="ECO:0007669"/>
    <property type="project" value="UniProtKB-UniRule"/>
</dbReference>
<dbReference type="InterPro" id="IPR002912">
    <property type="entry name" value="ACT_dom"/>
</dbReference>
<dbReference type="GO" id="GO:0008864">
    <property type="term" value="F:formyltetrahydrofolate deformylase activity"/>
    <property type="evidence" value="ECO:0007669"/>
    <property type="project" value="UniProtKB-UniRule"/>
</dbReference>
<dbReference type="InterPro" id="IPR004810">
    <property type="entry name" value="PurU"/>
</dbReference>
<dbReference type="UniPathway" id="UPA00074">
    <property type="reaction ID" value="UER00170"/>
</dbReference>
<dbReference type="Proteomes" id="UP000260665">
    <property type="component" value="Unassembled WGS sequence"/>
</dbReference>
<comment type="pathway">
    <text evidence="3">Purine metabolism; IMP biosynthesis via de novo pathway; formate from 10-formyl-5,6,7,8-tetrahydrofolate: step 1/1.</text>
</comment>
<keyword evidence="7" id="KW-1185">Reference proteome</keyword>
<evidence type="ECO:0000256" key="3">
    <source>
        <dbReference type="HAMAP-Rule" id="MF_01927"/>
    </source>
</evidence>
<dbReference type="InterPro" id="IPR044074">
    <property type="entry name" value="PurU_ACT"/>
</dbReference>
<name>A0A3E1R8L3_9BURK</name>
<gene>
    <name evidence="3 6" type="primary">purU</name>
    <name evidence="6" type="ORF">DIC66_17065</name>
</gene>
<dbReference type="Pfam" id="PF00551">
    <property type="entry name" value="Formyl_trans_N"/>
    <property type="match status" value="1"/>
</dbReference>
<dbReference type="PIRSF" id="PIRSF036480">
    <property type="entry name" value="FormyFH4_hydr"/>
    <property type="match status" value="1"/>
</dbReference>
<dbReference type="EC" id="3.5.1.10" evidence="3 4"/>
<dbReference type="PROSITE" id="PS51671">
    <property type="entry name" value="ACT"/>
    <property type="match status" value="1"/>
</dbReference>
<dbReference type="SUPFAM" id="SSF55021">
    <property type="entry name" value="ACT-like"/>
    <property type="match status" value="1"/>
</dbReference>
<protein>
    <recommendedName>
        <fullName evidence="3 4">Formyltetrahydrofolate deformylase</fullName>
        <ecNumber evidence="3 4">3.5.1.10</ecNumber>
    </recommendedName>
    <alternativeName>
        <fullName evidence="3">Formyl-FH(4) hydrolase</fullName>
    </alternativeName>
</protein>
<dbReference type="NCBIfam" id="TIGR00655">
    <property type="entry name" value="PurU"/>
    <property type="match status" value="1"/>
</dbReference>
<comment type="similarity">
    <text evidence="3">Belongs to the PurU family.</text>
</comment>
<keyword evidence="2 3" id="KW-0378">Hydrolase</keyword>
<dbReference type="HAMAP" id="MF_01927">
    <property type="entry name" value="PurU"/>
    <property type="match status" value="1"/>
</dbReference>
<dbReference type="InterPro" id="IPR036477">
    <property type="entry name" value="Formyl_transf_N_sf"/>
</dbReference>
<dbReference type="InterPro" id="IPR002376">
    <property type="entry name" value="Formyl_transf_N"/>
</dbReference>
<dbReference type="RefSeq" id="WP_117179310.1">
    <property type="nucleotide sequence ID" value="NZ_QFZK01000013.1"/>
</dbReference>
<dbReference type="CDD" id="cd04875">
    <property type="entry name" value="ACT_F4HF-DF"/>
    <property type="match status" value="1"/>
</dbReference>
<dbReference type="AlphaFoldDB" id="A0A3E1R8L3"/>
<dbReference type="PANTHER" id="PTHR42706">
    <property type="entry name" value="FORMYLTETRAHYDROFOLATE DEFORMYLASE"/>
    <property type="match status" value="1"/>
</dbReference>
<dbReference type="SUPFAM" id="SSF53328">
    <property type="entry name" value="Formyltransferase"/>
    <property type="match status" value="1"/>
</dbReference>
<reference evidence="6 7" key="1">
    <citation type="submission" date="2018-05" db="EMBL/GenBank/DDBJ databases">
        <title>Rhodoferax soyangensis sp.nov., isolated from an oligotrophic freshwater lake.</title>
        <authorList>
            <person name="Park M."/>
        </authorList>
    </citation>
    <scope>NUCLEOTIDE SEQUENCE [LARGE SCALE GENOMIC DNA]</scope>
    <source>
        <strain evidence="6 7">IMCC26218</strain>
    </source>
</reference>
<sequence>MHISISGKPHYILTASCDSRVGTVARVSGFLAAHGCYIDDMHQFADGVTGRFFIRISFYGEPGRTPALDTLRSDFHDVAQSEQMEWAIVDAALRPRVLIMVSRFDHCLVDLFYRQRTGELRMDISAVVSNHPDLQALVEAQGIRFVHLPVTPQTKAEQELRLMELVHETQSELVVLARYMQVLSDDLCRRLRGQAINIHHSFLPGFKGAKPYHQAHARGVKLTGATAHYVTADLDEGPIIEQVVLRVDHSYTPDKLAATGRDSECRALATAVRLHVERRVLLNETKTVIFD</sequence>
<comment type="function">
    <text evidence="3">Catalyzes the hydrolysis of 10-formyltetrahydrofolate (formyl-FH4) to formate and tetrahydrofolate (FH4).</text>
</comment>
<dbReference type="PANTHER" id="PTHR42706:SF1">
    <property type="entry name" value="FORMYLTETRAHYDROFOLATE DEFORMYLASE 2, MITOCHONDRIAL"/>
    <property type="match status" value="1"/>
</dbReference>
<evidence type="ECO:0000256" key="2">
    <source>
        <dbReference type="ARBA" id="ARBA00022801"/>
    </source>
</evidence>
<evidence type="ECO:0000256" key="1">
    <source>
        <dbReference type="ARBA" id="ARBA00022563"/>
    </source>
</evidence>
<evidence type="ECO:0000259" key="5">
    <source>
        <dbReference type="PROSITE" id="PS51671"/>
    </source>
</evidence>